<accession>A0A0F9HTE5</accession>
<organism evidence="1">
    <name type="scientific">marine sediment metagenome</name>
    <dbReference type="NCBI Taxonomy" id="412755"/>
    <lineage>
        <taxon>unclassified sequences</taxon>
        <taxon>metagenomes</taxon>
        <taxon>ecological metagenomes</taxon>
    </lineage>
</organism>
<dbReference type="InterPro" id="IPR029044">
    <property type="entry name" value="Nucleotide-diphossugar_trans"/>
</dbReference>
<sequence>MKGGLTIHSMVKNEPFIYYSIKSVYPYVDKIIITDTGSTDHTLSDIDRLLSEDFEKKITFNTYLIPADGHDWTIKDFGKFKRQYAKEVPLGPVRQTQIDLTKTDFFMILDGDEVHYNDAMETINALDFLPHINHYQVPLVWLYSLTHSFISYNITGRLFRTAKTKMKDVYWPEMHERLDNNELSTSPFKPQDPDVSFLNIRPYIHFEAMIRPHRRMGVIDIKKLKPFTDPFPEVILKDSFYLDRFFAEKNNDPQ</sequence>
<proteinExistence type="predicted"/>
<dbReference type="SUPFAM" id="SSF53448">
    <property type="entry name" value="Nucleotide-diphospho-sugar transferases"/>
    <property type="match status" value="1"/>
</dbReference>
<dbReference type="AlphaFoldDB" id="A0A0F9HTE5"/>
<dbReference type="EMBL" id="LAZR01021537">
    <property type="protein sequence ID" value="KKL84975.1"/>
    <property type="molecule type" value="Genomic_DNA"/>
</dbReference>
<evidence type="ECO:0000313" key="1">
    <source>
        <dbReference type="EMBL" id="KKL84975.1"/>
    </source>
</evidence>
<gene>
    <name evidence="1" type="ORF">LCGC14_1959370</name>
</gene>
<dbReference type="Gene3D" id="3.90.550.10">
    <property type="entry name" value="Spore Coat Polysaccharide Biosynthesis Protein SpsA, Chain A"/>
    <property type="match status" value="1"/>
</dbReference>
<protein>
    <recommendedName>
        <fullName evidence="2">Glycosyltransferase 2-like domain-containing protein</fullName>
    </recommendedName>
</protein>
<evidence type="ECO:0008006" key="2">
    <source>
        <dbReference type="Google" id="ProtNLM"/>
    </source>
</evidence>
<comment type="caution">
    <text evidence="1">The sequence shown here is derived from an EMBL/GenBank/DDBJ whole genome shotgun (WGS) entry which is preliminary data.</text>
</comment>
<reference evidence="1" key="1">
    <citation type="journal article" date="2015" name="Nature">
        <title>Complex archaea that bridge the gap between prokaryotes and eukaryotes.</title>
        <authorList>
            <person name="Spang A."/>
            <person name="Saw J.H."/>
            <person name="Jorgensen S.L."/>
            <person name="Zaremba-Niedzwiedzka K."/>
            <person name="Martijn J."/>
            <person name="Lind A.E."/>
            <person name="van Eijk R."/>
            <person name="Schleper C."/>
            <person name="Guy L."/>
            <person name="Ettema T.J."/>
        </authorList>
    </citation>
    <scope>NUCLEOTIDE SEQUENCE</scope>
</reference>
<name>A0A0F9HTE5_9ZZZZ</name>